<dbReference type="Gene3D" id="1.10.287.110">
    <property type="entry name" value="DnaJ domain"/>
    <property type="match status" value="1"/>
</dbReference>
<dbReference type="InterPro" id="IPR001623">
    <property type="entry name" value="DnaJ_domain"/>
</dbReference>
<dbReference type="PROSITE" id="PS00636">
    <property type="entry name" value="DNAJ_1"/>
    <property type="match status" value="1"/>
</dbReference>
<dbReference type="AlphaFoldDB" id="A0A7W6P216"/>
<feature type="region of interest" description="Disordered" evidence="2">
    <location>
        <begin position="59"/>
        <end position="100"/>
    </location>
</feature>
<evidence type="ECO:0000259" key="3">
    <source>
        <dbReference type="PROSITE" id="PS50076"/>
    </source>
</evidence>
<dbReference type="GO" id="GO:0051082">
    <property type="term" value="F:unfolded protein binding"/>
    <property type="evidence" value="ECO:0007669"/>
    <property type="project" value="InterPro"/>
</dbReference>
<keyword evidence="1" id="KW-0143">Chaperone</keyword>
<dbReference type="Pfam" id="PF01556">
    <property type="entry name" value="DnaJ_C"/>
    <property type="match status" value="1"/>
</dbReference>
<dbReference type="InterPro" id="IPR036869">
    <property type="entry name" value="J_dom_sf"/>
</dbReference>
<sequence length="396" mass="43217">MAQMRDPYAVLGVRQDAREDEIKAAWRARVKSVHPDHNRDDPQAAARFAEVGAAYDLLRDPKKRSRYDQRHRGKGEEDGQTIMQKRQAAKEAAERAKAAREEAARVMEELARANAQRAAKAAQESAAAAGPETPAGESPEAVVNRIFGTGEQAGAKDQTNASSAKAQGPGQTQGASVDDSATAPNETTQKSTEESEASRAGSVPLPVQAVELISYWIRKLRGIEPAPEKAPDIVTEAVVSIDDLIAGRTVSVVLFDGREVRVRLEPGMTEDHVVRLEGQGHRFQGMQRGDVRVMLKVAEDPRFEVEGFDIHTVLPVSLENAVLGCDSTVEAPEGPVAITIPPWSDSNRSIRIEGKGLPQTADKRGDLVVELRLTLWDKPDDKVTDLMRLMREGLYI</sequence>
<dbReference type="EMBL" id="JACIDU010000011">
    <property type="protein sequence ID" value="MBB4104347.1"/>
    <property type="molecule type" value="Genomic_DNA"/>
</dbReference>
<dbReference type="SUPFAM" id="SSF46565">
    <property type="entry name" value="Chaperone J-domain"/>
    <property type="match status" value="1"/>
</dbReference>
<gene>
    <name evidence="4" type="ORF">GGQ66_002921</name>
</gene>
<dbReference type="Proteomes" id="UP000584824">
    <property type="component" value="Unassembled WGS sequence"/>
</dbReference>
<dbReference type="PRINTS" id="PR00625">
    <property type="entry name" value="JDOMAIN"/>
</dbReference>
<accession>A0A7W6P216</accession>
<reference evidence="4 5" key="1">
    <citation type="submission" date="2020-08" db="EMBL/GenBank/DDBJ databases">
        <title>Genomic Encyclopedia of Type Strains, Phase IV (KMG-IV): sequencing the most valuable type-strain genomes for metagenomic binning, comparative biology and taxonomic classification.</title>
        <authorList>
            <person name="Goeker M."/>
        </authorList>
    </citation>
    <scope>NUCLEOTIDE SEQUENCE [LARGE SCALE GENOMIC DNA]</scope>
    <source>
        <strain evidence="4 5">DSM 26385</strain>
    </source>
</reference>
<evidence type="ECO:0000313" key="5">
    <source>
        <dbReference type="Proteomes" id="UP000584824"/>
    </source>
</evidence>
<evidence type="ECO:0000313" key="4">
    <source>
        <dbReference type="EMBL" id="MBB4104347.1"/>
    </source>
</evidence>
<name>A0A7W6P216_9HYPH</name>
<dbReference type="PANTHER" id="PTHR43096">
    <property type="entry name" value="DNAJ HOMOLOG 1, MITOCHONDRIAL-RELATED"/>
    <property type="match status" value="1"/>
</dbReference>
<dbReference type="CDD" id="cd10747">
    <property type="entry name" value="DnaJ_C"/>
    <property type="match status" value="1"/>
</dbReference>
<comment type="caution">
    <text evidence="4">The sequence shown here is derived from an EMBL/GenBank/DDBJ whole genome shotgun (WGS) entry which is preliminary data.</text>
</comment>
<evidence type="ECO:0000256" key="1">
    <source>
        <dbReference type="ARBA" id="ARBA00023186"/>
    </source>
</evidence>
<evidence type="ECO:0000256" key="2">
    <source>
        <dbReference type="SAM" id="MobiDB-lite"/>
    </source>
</evidence>
<dbReference type="PROSITE" id="PS50076">
    <property type="entry name" value="DNAJ_2"/>
    <property type="match status" value="1"/>
</dbReference>
<feature type="region of interest" description="Disordered" evidence="2">
    <location>
        <begin position="117"/>
        <end position="139"/>
    </location>
</feature>
<feature type="domain" description="J" evidence="3">
    <location>
        <begin position="6"/>
        <end position="71"/>
    </location>
</feature>
<dbReference type="InterPro" id="IPR002939">
    <property type="entry name" value="DnaJ_C"/>
</dbReference>
<protein>
    <submittedName>
        <fullName evidence="4">DnaJ-class molecular chaperone</fullName>
    </submittedName>
</protein>
<dbReference type="PANTHER" id="PTHR43096:SF52">
    <property type="entry name" value="DNAJ HOMOLOG 1, MITOCHONDRIAL-RELATED"/>
    <property type="match status" value="1"/>
</dbReference>
<dbReference type="SUPFAM" id="SSF49493">
    <property type="entry name" value="HSP40/DnaJ peptide-binding domain"/>
    <property type="match status" value="2"/>
</dbReference>
<dbReference type="SMART" id="SM00271">
    <property type="entry name" value="DnaJ"/>
    <property type="match status" value="1"/>
</dbReference>
<dbReference type="GO" id="GO:0005737">
    <property type="term" value="C:cytoplasm"/>
    <property type="evidence" value="ECO:0007669"/>
    <property type="project" value="TreeGrafter"/>
</dbReference>
<dbReference type="CDD" id="cd06257">
    <property type="entry name" value="DnaJ"/>
    <property type="match status" value="1"/>
</dbReference>
<dbReference type="Pfam" id="PF00226">
    <property type="entry name" value="DnaJ"/>
    <property type="match status" value="1"/>
</dbReference>
<dbReference type="InterPro" id="IPR008971">
    <property type="entry name" value="HSP40/DnaJ_pept-bd"/>
</dbReference>
<dbReference type="GO" id="GO:0042026">
    <property type="term" value="P:protein refolding"/>
    <property type="evidence" value="ECO:0007669"/>
    <property type="project" value="TreeGrafter"/>
</dbReference>
<dbReference type="InterPro" id="IPR018253">
    <property type="entry name" value="DnaJ_domain_CS"/>
</dbReference>
<feature type="compositionally biased region" description="Basic and acidic residues" evidence="2">
    <location>
        <begin position="66"/>
        <end position="77"/>
    </location>
</feature>
<feature type="compositionally biased region" description="Basic and acidic residues" evidence="2">
    <location>
        <begin position="88"/>
        <end position="100"/>
    </location>
</feature>
<feature type="compositionally biased region" description="Polar residues" evidence="2">
    <location>
        <begin position="157"/>
        <end position="175"/>
    </location>
</feature>
<proteinExistence type="predicted"/>
<organism evidence="4 5">
    <name type="scientific">Allorhizobium borbori</name>
    <dbReference type="NCBI Taxonomy" id="485907"/>
    <lineage>
        <taxon>Bacteria</taxon>
        <taxon>Pseudomonadati</taxon>
        <taxon>Pseudomonadota</taxon>
        <taxon>Alphaproteobacteria</taxon>
        <taxon>Hyphomicrobiales</taxon>
        <taxon>Rhizobiaceae</taxon>
        <taxon>Rhizobium/Agrobacterium group</taxon>
        <taxon>Allorhizobium</taxon>
    </lineage>
</organism>
<dbReference type="Gene3D" id="2.60.260.20">
    <property type="entry name" value="Urease metallochaperone UreE, N-terminal domain"/>
    <property type="match status" value="2"/>
</dbReference>
<feature type="region of interest" description="Disordered" evidence="2">
    <location>
        <begin position="153"/>
        <end position="202"/>
    </location>
</feature>
<keyword evidence="5" id="KW-1185">Reference proteome</keyword>